<dbReference type="AlphaFoldDB" id="A0A410G3H2"/>
<evidence type="ECO:0000313" key="3">
    <source>
        <dbReference type="EMBL" id="QAA81765.1"/>
    </source>
</evidence>
<keyword evidence="1" id="KW-0732">Signal</keyword>
<dbReference type="EMBL" id="CP034951">
    <property type="protein sequence ID" value="QAA81765.1"/>
    <property type="molecule type" value="Genomic_DNA"/>
</dbReference>
<dbReference type="OrthoDB" id="665223at2"/>
<dbReference type="Gene3D" id="2.40.360.20">
    <property type="match status" value="1"/>
</dbReference>
<accession>A0A410G3H2</accession>
<dbReference type="Proteomes" id="UP000285517">
    <property type="component" value="Chromosome"/>
</dbReference>
<evidence type="ECO:0000259" key="2">
    <source>
        <dbReference type="Pfam" id="PF21347"/>
    </source>
</evidence>
<sequence>MKHRITYLILFLCVAPWAISQNDCSMYYPLIEGAEFQITNYDKKDKPTAVIDYKVLDVSSTGSEKVGTMQGTVKDKKGKDLSEMKFKVTCRDNKLSVDFNSLLSPEMVDQFKNMDYDITGTNLDWPNDISVGQTLPDANMTMKISISGMNMTMSMDILNRKVIGKETVTTPAGTFDCYVVTYDTEVDMGIRQKTSSKQWVAKGVGMVKQEDSKNGKIMDTSLLTKFSK</sequence>
<protein>
    <recommendedName>
        <fullName evidence="2">DUF3108 domain-containing protein</fullName>
    </recommendedName>
</protein>
<gene>
    <name evidence="3" type="ORF">EI546_08545</name>
</gene>
<keyword evidence="4" id="KW-1185">Reference proteome</keyword>
<dbReference type="Pfam" id="PF21347">
    <property type="entry name" value="DUF3108_like"/>
    <property type="match status" value="1"/>
</dbReference>
<organism evidence="3 4">
    <name type="scientific">Aequorivita ciconiae</name>
    <dbReference type="NCBI Taxonomy" id="2494375"/>
    <lineage>
        <taxon>Bacteria</taxon>
        <taxon>Pseudomonadati</taxon>
        <taxon>Bacteroidota</taxon>
        <taxon>Flavobacteriia</taxon>
        <taxon>Flavobacteriales</taxon>
        <taxon>Flavobacteriaceae</taxon>
        <taxon>Aequorivita</taxon>
    </lineage>
</organism>
<proteinExistence type="predicted"/>
<evidence type="ECO:0000256" key="1">
    <source>
        <dbReference type="SAM" id="SignalP"/>
    </source>
</evidence>
<name>A0A410G3H2_9FLAO</name>
<feature type="signal peptide" evidence="1">
    <location>
        <begin position="1"/>
        <end position="20"/>
    </location>
</feature>
<reference evidence="3 4" key="1">
    <citation type="submission" date="2019-01" db="EMBL/GenBank/DDBJ databases">
        <title>Complete genome sequencing of Aequorivita sp. H23M31.</title>
        <authorList>
            <person name="Bae J.-W."/>
        </authorList>
    </citation>
    <scope>NUCLEOTIDE SEQUENCE [LARGE SCALE GENOMIC DNA]</scope>
    <source>
        <strain evidence="3 4">H23M31</strain>
    </source>
</reference>
<dbReference type="InterPro" id="IPR049279">
    <property type="entry name" value="DUF3108-like"/>
</dbReference>
<feature type="domain" description="DUF3108" evidence="2">
    <location>
        <begin position="32"/>
        <end position="223"/>
    </location>
</feature>
<dbReference type="KEGG" id="aev:EI546_08545"/>
<feature type="chain" id="PRO_5019253596" description="DUF3108 domain-containing protein" evidence="1">
    <location>
        <begin position="21"/>
        <end position="228"/>
    </location>
</feature>
<evidence type="ECO:0000313" key="4">
    <source>
        <dbReference type="Proteomes" id="UP000285517"/>
    </source>
</evidence>
<dbReference type="RefSeq" id="WP_128250146.1">
    <property type="nucleotide sequence ID" value="NZ_CP034951.1"/>
</dbReference>